<feature type="transmembrane region" description="Helical" evidence="1">
    <location>
        <begin position="40"/>
        <end position="61"/>
    </location>
</feature>
<dbReference type="Proteomes" id="UP000256869">
    <property type="component" value="Unassembled WGS sequence"/>
</dbReference>
<evidence type="ECO:0000256" key="1">
    <source>
        <dbReference type="SAM" id="Phobius"/>
    </source>
</evidence>
<comment type="caution">
    <text evidence="2">The sequence shown here is derived from an EMBL/GenBank/DDBJ whole genome shotgun (WGS) entry which is preliminary data.</text>
</comment>
<gene>
    <name evidence="2" type="ORF">DFP95_101754</name>
</gene>
<accession>A0A3D9IX18</accession>
<dbReference type="EMBL" id="QRDY01000001">
    <property type="protein sequence ID" value="RED66255.1"/>
    <property type="molecule type" value="Genomic_DNA"/>
</dbReference>
<name>A0A3D9IX18_9BACL</name>
<keyword evidence="1" id="KW-0472">Membrane</keyword>
<reference evidence="2 3" key="1">
    <citation type="submission" date="2018-07" db="EMBL/GenBank/DDBJ databases">
        <title>Genomic Encyclopedia of Type Strains, Phase III (KMG-III): the genomes of soil and plant-associated and newly described type strains.</title>
        <authorList>
            <person name="Whitman W."/>
        </authorList>
    </citation>
    <scope>NUCLEOTIDE SEQUENCE [LARGE SCALE GENOMIC DNA]</scope>
    <source>
        <strain evidence="2 3">CECT 8236</strain>
    </source>
</reference>
<keyword evidence="3" id="KW-1185">Reference proteome</keyword>
<protein>
    <submittedName>
        <fullName evidence="2">Uncharacterized protein</fullName>
    </submittedName>
</protein>
<keyword evidence="1" id="KW-1133">Transmembrane helix</keyword>
<proteinExistence type="predicted"/>
<evidence type="ECO:0000313" key="2">
    <source>
        <dbReference type="EMBL" id="RED66255.1"/>
    </source>
</evidence>
<evidence type="ECO:0000313" key="3">
    <source>
        <dbReference type="Proteomes" id="UP000256869"/>
    </source>
</evidence>
<dbReference type="OrthoDB" id="2666534at2"/>
<dbReference type="RefSeq" id="WP_147304124.1">
    <property type="nucleotide sequence ID" value="NZ_QRDY01000001.1"/>
</dbReference>
<feature type="transmembrane region" description="Helical" evidence="1">
    <location>
        <begin position="6"/>
        <end position="28"/>
    </location>
</feature>
<keyword evidence="1" id="KW-0812">Transmembrane</keyword>
<sequence length="64" mass="7476">MIQFFAFTSIFLMPILGFLFVIELLRAIKKIVKDKPYTTEAVWSGILFALIVWCITFVAVYREL</sequence>
<organism evidence="2 3">
    <name type="scientific">Cohnella lupini</name>
    <dbReference type="NCBI Taxonomy" id="1294267"/>
    <lineage>
        <taxon>Bacteria</taxon>
        <taxon>Bacillati</taxon>
        <taxon>Bacillota</taxon>
        <taxon>Bacilli</taxon>
        <taxon>Bacillales</taxon>
        <taxon>Paenibacillaceae</taxon>
        <taxon>Cohnella</taxon>
    </lineage>
</organism>
<dbReference type="AlphaFoldDB" id="A0A3D9IX18"/>